<dbReference type="RefSeq" id="WP_386833319.1">
    <property type="nucleotide sequence ID" value="NZ_JBHUNP010000001.1"/>
</dbReference>
<proteinExistence type="predicted"/>
<dbReference type="PANTHER" id="PTHR13061">
    <property type="entry name" value="DYNACTIN SUBUNIT P25"/>
    <property type="match status" value="1"/>
</dbReference>
<dbReference type="CDD" id="cd04645">
    <property type="entry name" value="LbH_gamma_CA_like"/>
    <property type="match status" value="1"/>
</dbReference>
<dbReference type="Gene3D" id="2.160.10.10">
    <property type="entry name" value="Hexapeptide repeat proteins"/>
    <property type="match status" value="1"/>
</dbReference>
<reference evidence="2" key="1">
    <citation type="journal article" date="2019" name="Int. J. Syst. Evol. Microbiol.">
        <title>The Global Catalogue of Microorganisms (GCM) 10K type strain sequencing project: providing services to taxonomists for standard genome sequencing and annotation.</title>
        <authorList>
            <consortium name="The Broad Institute Genomics Platform"/>
            <consortium name="The Broad Institute Genome Sequencing Center for Infectious Disease"/>
            <person name="Wu L."/>
            <person name="Ma J."/>
        </authorList>
    </citation>
    <scope>NUCLEOTIDE SEQUENCE [LARGE SCALE GENOMIC DNA]</scope>
    <source>
        <strain evidence="2">CCM 7427</strain>
    </source>
</reference>
<name>A0ABW5QL74_9HYPH</name>
<evidence type="ECO:0000313" key="2">
    <source>
        <dbReference type="Proteomes" id="UP001597521"/>
    </source>
</evidence>
<keyword evidence="2" id="KW-1185">Reference proteome</keyword>
<dbReference type="InterPro" id="IPR001451">
    <property type="entry name" value="Hexapep"/>
</dbReference>
<sequence>MPLYVLDGIAPEIDPDVAWIAPTAVLVGRIIVRADAGVWFGVVARGDNEPIVIGARSNVQENVVLHTDMGFPLTIGEGCTVGHKAMLHGCTIGDNTLIGMGATVLNGARIGRNCLIGAGALVTEGKEIPDNSLVVGAPGKVIRELDEAGIQRLRNSADGYVRNARRFASGLSEVPVAAGDFLPA</sequence>
<dbReference type="InterPro" id="IPR050484">
    <property type="entry name" value="Transf_Hexapept/Carb_Anhydrase"/>
</dbReference>
<organism evidence="1 2">
    <name type="scientific">Devosia albogilva</name>
    <dbReference type="NCBI Taxonomy" id="429726"/>
    <lineage>
        <taxon>Bacteria</taxon>
        <taxon>Pseudomonadati</taxon>
        <taxon>Pseudomonadota</taxon>
        <taxon>Alphaproteobacteria</taxon>
        <taxon>Hyphomicrobiales</taxon>
        <taxon>Devosiaceae</taxon>
        <taxon>Devosia</taxon>
    </lineage>
</organism>
<dbReference type="Pfam" id="PF00132">
    <property type="entry name" value="Hexapep"/>
    <property type="match status" value="1"/>
</dbReference>
<protein>
    <submittedName>
        <fullName evidence="1">Gamma carbonic anhydrase family protein</fullName>
    </submittedName>
</protein>
<dbReference type="InterPro" id="IPR047324">
    <property type="entry name" value="LbH_gamma_CA-like"/>
</dbReference>
<dbReference type="SUPFAM" id="SSF51161">
    <property type="entry name" value="Trimeric LpxA-like enzymes"/>
    <property type="match status" value="1"/>
</dbReference>
<dbReference type="PANTHER" id="PTHR13061:SF29">
    <property type="entry name" value="GAMMA CARBONIC ANHYDRASE-LIKE 1, MITOCHONDRIAL-RELATED"/>
    <property type="match status" value="1"/>
</dbReference>
<evidence type="ECO:0000313" key="1">
    <source>
        <dbReference type="EMBL" id="MFD2648211.1"/>
    </source>
</evidence>
<comment type="caution">
    <text evidence="1">The sequence shown here is derived from an EMBL/GenBank/DDBJ whole genome shotgun (WGS) entry which is preliminary data.</text>
</comment>
<dbReference type="EMBL" id="JBHUNP010000001">
    <property type="protein sequence ID" value="MFD2648211.1"/>
    <property type="molecule type" value="Genomic_DNA"/>
</dbReference>
<accession>A0ABW5QL74</accession>
<dbReference type="InterPro" id="IPR011004">
    <property type="entry name" value="Trimer_LpxA-like_sf"/>
</dbReference>
<dbReference type="Proteomes" id="UP001597521">
    <property type="component" value="Unassembled WGS sequence"/>
</dbReference>
<gene>
    <name evidence="1" type="ORF">ACFSX5_10450</name>
</gene>